<dbReference type="EMBL" id="CP032157">
    <property type="protein sequence ID" value="AXY73545.1"/>
    <property type="molecule type" value="Genomic_DNA"/>
</dbReference>
<dbReference type="KEGG" id="pseg:D3H65_05930"/>
<keyword evidence="3" id="KW-1185">Reference proteome</keyword>
<dbReference type="GO" id="GO:0008168">
    <property type="term" value="F:methyltransferase activity"/>
    <property type="evidence" value="ECO:0007669"/>
    <property type="project" value="UniProtKB-KW"/>
</dbReference>
<dbReference type="Pfam" id="PF13489">
    <property type="entry name" value="Methyltransf_23"/>
    <property type="match status" value="1"/>
</dbReference>
<dbReference type="GO" id="GO:0032259">
    <property type="term" value="P:methylation"/>
    <property type="evidence" value="ECO:0007669"/>
    <property type="project" value="UniProtKB-KW"/>
</dbReference>
<protein>
    <submittedName>
        <fullName evidence="2">Class I SAM-dependent methyltransferase</fullName>
    </submittedName>
</protein>
<evidence type="ECO:0000313" key="2">
    <source>
        <dbReference type="EMBL" id="AXY73545.1"/>
    </source>
</evidence>
<dbReference type="OrthoDB" id="9784101at2"/>
<dbReference type="InterPro" id="IPR029063">
    <property type="entry name" value="SAM-dependent_MTases_sf"/>
</dbReference>
<name>A0A3B7MPQ3_9BACT</name>
<dbReference type="Proteomes" id="UP000263900">
    <property type="component" value="Chromosome"/>
</dbReference>
<keyword evidence="2" id="KW-0489">Methyltransferase</keyword>
<proteinExistence type="predicted"/>
<feature type="signal peptide" evidence="1">
    <location>
        <begin position="1"/>
        <end position="21"/>
    </location>
</feature>
<gene>
    <name evidence="2" type="ORF">D3H65_05930</name>
</gene>
<dbReference type="Gene3D" id="3.40.50.150">
    <property type="entry name" value="Vaccinia Virus protein VP39"/>
    <property type="match status" value="1"/>
</dbReference>
<keyword evidence="2" id="KW-0808">Transferase</keyword>
<evidence type="ECO:0000256" key="1">
    <source>
        <dbReference type="SAM" id="SignalP"/>
    </source>
</evidence>
<reference evidence="2 3" key="1">
    <citation type="submission" date="2018-09" db="EMBL/GenBank/DDBJ databases">
        <title>Genome sequencing of strain 6GH32-13.</title>
        <authorList>
            <person name="Weon H.-Y."/>
            <person name="Heo J."/>
            <person name="Kwon S.-W."/>
        </authorList>
    </citation>
    <scope>NUCLEOTIDE SEQUENCE [LARGE SCALE GENOMIC DNA]</scope>
    <source>
        <strain evidence="2 3">5GH32-13</strain>
    </source>
</reference>
<dbReference type="SUPFAM" id="SSF53335">
    <property type="entry name" value="S-adenosyl-L-methionine-dependent methyltransferases"/>
    <property type="match status" value="1"/>
</dbReference>
<feature type="chain" id="PRO_5017546123" evidence="1">
    <location>
        <begin position="22"/>
        <end position="220"/>
    </location>
</feature>
<keyword evidence="1" id="KW-0732">Signal</keyword>
<evidence type="ECO:0000313" key="3">
    <source>
        <dbReference type="Proteomes" id="UP000263900"/>
    </source>
</evidence>
<sequence>MFNRKDTLLLLLLLGPLLSTAQLAKRPLRDVQVMKQARLDTMASVINIVKGDVVADIGSGNGYNLLRLSRYFPPVKYYAEDIDSVRCNKKAFAQMIKNFNPGIPLDSFVLSYGTTRATGLPKAHFTKVLMIAVVHEFDEKEPMFADIRSILKPGGFVFIEEPLVLKPVPKDKGCNNPYLTEVALKKIIADNGLQVIEEKYINDADSNKYRKIFKCSVKVL</sequence>
<dbReference type="AlphaFoldDB" id="A0A3B7MPQ3"/>
<dbReference type="CDD" id="cd02440">
    <property type="entry name" value="AdoMet_MTases"/>
    <property type="match status" value="1"/>
</dbReference>
<organism evidence="2 3">
    <name type="scientific">Paraflavitalea soli</name>
    <dbReference type="NCBI Taxonomy" id="2315862"/>
    <lineage>
        <taxon>Bacteria</taxon>
        <taxon>Pseudomonadati</taxon>
        <taxon>Bacteroidota</taxon>
        <taxon>Chitinophagia</taxon>
        <taxon>Chitinophagales</taxon>
        <taxon>Chitinophagaceae</taxon>
        <taxon>Paraflavitalea</taxon>
    </lineage>
</organism>
<dbReference type="RefSeq" id="WP_119049383.1">
    <property type="nucleotide sequence ID" value="NZ_CP032157.1"/>
</dbReference>
<accession>A0A3B7MPQ3</accession>